<dbReference type="Proteomes" id="UP001342314">
    <property type="component" value="Unassembled WGS sequence"/>
</dbReference>
<feature type="compositionally biased region" description="Low complexity" evidence="1">
    <location>
        <begin position="136"/>
        <end position="146"/>
    </location>
</feature>
<sequence>MDKSKQGRTVFTPELHDLVRDILQHPGSTLYGTSNDRWWVKQKGFTLSKDSDGVVRVHCKEKGSLAARPVALVDELFGIIEAAHVGGGKHLGRDKTFEVVQKGFAKLTKDLVRLYINLCPTCSPRWSKSVLPTKQKSSAKSTSGAKAKGKVGADDKDDDAPPPSPSKPAKAVIKKKPSPILVPIERTAFPTPPTSRPTESTSSQEPPFARVATPSPPPPDTATWVYLPPLTLNQYSSPARDDFDFLSPVGPSSPHRVSPSPFLPSTPVHPSRIFLIDGPPSVPMSRATSTASGASTLSGCGWSDAGSVLGESDATQPIAGAAESVDFGEWLSGPYFSSAESGTTAHQAGDEASSTASSWEPSLASFARGAKRAREQEDEYDLASFDVYDPLDEPGSPSHRNFAGLPFSKRRYVDLLGSGL</sequence>
<feature type="compositionally biased region" description="Low complexity" evidence="1">
    <location>
        <begin position="196"/>
        <end position="213"/>
    </location>
</feature>
<dbReference type="AlphaFoldDB" id="A0AAV5GMX1"/>
<keyword evidence="3" id="KW-1185">Reference proteome</keyword>
<accession>A0AAV5GMX1</accession>
<proteinExistence type="predicted"/>
<name>A0AAV5GMX1_9BASI</name>
<comment type="caution">
    <text evidence="2">The sequence shown here is derived from an EMBL/GenBank/DDBJ whole genome shotgun (WGS) entry which is preliminary data.</text>
</comment>
<evidence type="ECO:0000313" key="2">
    <source>
        <dbReference type="EMBL" id="GJN93931.1"/>
    </source>
</evidence>
<evidence type="ECO:0000313" key="3">
    <source>
        <dbReference type="Proteomes" id="UP001342314"/>
    </source>
</evidence>
<reference evidence="2 3" key="1">
    <citation type="submission" date="2021-12" db="EMBL/GenBank/DDBJ databases">
        <title>High titer production of polyol ester of fatty acids by Rhodotorula paludigena BS15 towards product separation-free biomass refinery.</title>
        <authorList>
            <person name="Mano J."/>
            <person name="Ono H."/>
            <person name="Tanaka T."/>
            <person name="Naito K."/>
            <person name="Sushida H."/>
            <person name="Ike M."/>
            <person name="Tokuyasu K."/>
            <person name="Kitaoka M."/>
        </authorList>
    </citation>
    <scope>NUCLEOTIDE SEQUENCE [LARGE SCALE GENOMIC DNA]</scope>
    <source>
        <strain evidence="2 3">BS15</strain>
    </source>
</reference>
<dbReference type="EMBL" id="BQKY01000015">
    <property type="protein sequence ID" value="GJN93931.1"/>
    <property type="molecule type" value="Genomic_DNA"/>
</dbReference>
<evidence type="ECO:0008006" key="4">
    <source>
        <dbReference type="Google" id="ProtNLM"/>
    </source>
</evidence>
<organism evidence="2 3">
    <name type="scientific">Rhodotorula paludigena</name>
    <dbReference type="NCBI Taxonomy" id="86838"/>
    <lineage>
        <taxon>Eukaryota</taxon>
        <taxon>Fungi</taxon>
        <taxon>Dikarya</taxon>
        <taxon>Basidiomycota</taxon>
        <taxon>Pucciniomycotina</taxon>
        <taxon>Microbotryomycetes</taxon>
        <taxon>Sporidiobolales</taxon>
        <taxon>Sporidiobolaceae</taxon>
        <taxon>Rhodotorula</taxon>
    </lineage>
</organism>
<gene>
    <name evidence="2" type="ORF">Rhopal_006990-T1</name>
</gene>
<feature type="region of interest" description="Disordered" evidence="1">
    <location>
        <begin position="338"/>
        <end position="360"/>
    </location>
</feature>
<protein>
    <recommendedName>
        <fullName evidence="4">Integrase zinc-binding domain-containing protein</fullName>
    </recommendedName>
</protein>
<feature type="region of interest" description="Disordered" evidence="1">
    <location>
        <begin position="128"/>
        <end position="219"/>
    </location>
</feature>
<evidence type="ECO:0000256" key="1">
    <source>
        <dbReference type="SAM" id="MobiDB-lite"/>
    </source>
</evidence>